<protein>
    <recommendedName>
        <fullName evidence="5">Kelch repeat-containing protein</fullName>
    </recommendedName>
</protein>
<dbReference type="PANTHER" id="PTHR23244">
    <property type="entry name" value="KELCH REPEAT DOMAIN"/>
    <property type="match status" value="1"/>
</dbReference>
<dbReference type="Proteomes" id="UP001152607">
    <property type="component" value="Unassembled WGS sequence"/>
</dbReference>
<feature type="transmembrane region" description="Helical" evidence="2">
    <location>
        <begin position="789"/>
        <end position="815"/>
    </location>
</feature>
<evidence type="ECO:0000256" key="1">
    <source>
        <dbReference type="SAM" id="MobiDB-lite"/>
    </source>
</evidence>
<dbReference type="PANTHER" id="PTHR23244:SF441">
    <property type="entry name" value="KELCH REPEAT PROTEIN"/>
    <property type="match status" value="1"/>
</dbReference>
<feature type="compositionally biased region" description="Basic and acidic residues" evidence="1">
    <location>
        <begin position="854"/>
        <end position="865"/>
    </location>
</feature>
<dbReference type="SUPFAM" id="SSF117281">
    <property type="entry name" value="Kelch motif"/>
    <property type="match status" value="1"/>
</dbReference>
<organism evidence="3 4">
    <name type="scientific">Periconia digitata</name>
    <dbReference type="NCBI Taxonomy" id="1303443"/>
    <lineage>
        <taxon>Eukaryota</taxon>
        <taxon>Fungi</taxon>
        <taxon>Dikarya</taxon>
        <taxon>Ascomycota</taxon>
        <taxon>Pezizomycotina</taxon>
        <taxon>Dothideomycetes</taxon>
        <taxon>Pleosporomycetidae</taxon>
        <taxon>Pleosporales</taxon>
        <taxon>Massarineae</taxon>
        <taxon>Periconiaceae</taxon>
        <taxon>Periconia</taxon>
    </lineage>
</organism>
<feature type="region of interest" description="Disordered" evidence="1">
    <location>
        <begin position="404"/>
        <end position="429"/>
    </location>
</feature>
<comment type="caution">
    <text evidence="3">The sequence shown here is derived from an EMBL/GenBank/DDBJ whole genome shotgun (WGS) entry which is preliminary data.</text>
</comment>
<keyword evidence="2" id="KW-0812">Transmembrane</keyword>
<evidence type="ECO:0008006" key="5">
    <source>
        <dbReference type="Google" id="ProtNLM"/>
    </source>
</evidence>
<evidence type="ECO:0000313" key="4">
    <source>
        <dbReference type="Proteomes" id="UP001152607"/>
    </source>
</evidence>
<accession>A0A9W4XRM9</accession>
<feature type="compositionally biased region" description="Basic residues" evidence="1">
    <location>
        <begin position="185"/>
        <end position="196"/>
    </location>
</feature>
<keyword evidence="2" id="KW-0472">Membrane</keyword>
<dbReference type="InterPro" id="IPR015915">
    <property type="entry name" value="Kelch-typ_b-propeller"/>
</dbReference>
<feature type="region of interest" description="Disordered" evidence="1">
    <location>
        <begin position="845"/>
        <end position="915"/>
    </location>
</feature>
<dbReference type="OrthoDB" id="10251809at2759"/>
<sequence>MATLMTLNKTGTGARQARREPDVSLLLLLMLLLLLASVFLLTFYVTSASSVIVVAPSSCCVHNLVFLLCCILLALGPCRFSSCRNPNCSLYYVCYRDLITSSFEIQFHPRRHLPGTRYQKLSRSQTHTHAQFDISMERVRPQPANHAAGRRKSVFAEVGLIDEGKAREERRTAPVLVGPEPHDRPKARRPARKVRFRSQAEILQLQSEGEYDSEDDWESASDSDNDDSPMPTLRMHQESSYTKLYRLGFLAVVFAMLLPVLQFDKTVPAGVRGGVIPRNAMETNQLQRREDSPVEVCKRWSGQSAVINGTAYMYGFRTLTDAQQTDNSWTNDFLSLDLTKSWQIANPSLTGLPKPSGPPAVSLGYLWNSHSSLFLYGGQFSDNPKKSPTSNSIWEYKAGDKEWIEHKDPKSSSGDNAKEAGQSVQRAAEGAGVSVANLGRAWYFGGHLDDFTTEGWSNQIPRVYLKSLLEFTFPGYSNEAVDDLKGDKKASDDGVFRNVTEGGLQGTGSFPARADGTLVYVPGFGEQGTLLGLTGGDNDTFAQMNVIDVYDVAKSEWYKQSTSGPMPKYRVNPCAVVAAAADGSSYNVYMFGGQNLQPAKEQIQYDDMWILSVPSFTWIEVDQKDQSVPYARAGHSCHIWDGQMVVLGGYVGQELQCDTPGIYVFNTSSLQWGDQFTALTGDRALKSWNGRDDDDGNPLAQQANQRGFDAKAGLPGSYGYTVPEVVQSAIGGNATGGATVTAPIRAPTEGPFKSGTPQTYTVTGPNGAVITETVGSGNSNNGGGGGRNVGAIVAGVVAGVFFIIAAYFAFCTWIYRRQVKIWKEHAAMVTARSEQEKNAALVAPVGTLASSHKGSSERARQERLGTRSSNGTGSAAIRTSDERAGPSTYTGAAGVAAGGTDAIGRRSSEDSSTDDLLAGLEPSFWGPRGVLLNPRRSLRVINRD</sequence>
<dbReference type="EMBL" id="CAOQHR010000005">
    <property type="protein sequence ID" value="CAI6335016.1"/>
    <property type="molecule type" value="Genomic_DNA"/>
</dbReference>
<gene>
    <name evidence="3" type="ORF">PDIGIT_LOCUS8091</name>
</gene>
<dbReference type="Pfam" id="PF24681">
    <property type="entry name" value="Kelch_KLHDC2_KLHL20_DRC7"/>
    <property type="match status" value="1"/>
</dbReference>
<evidence type="ECO:0000313" key="3">
    <source>
        <dbReference type="EMBL" id="CAI6335016.1"/>
    </source>
</evidence>
<feature type="compositionally biased region" description="Low complexity" evidence="1">
    <location>
        <begin position="891"/>
        <end position="902"/>
    </location>
</feature>
<name>A0A9W4XRM9_9PLEO</name>
<keyword evidence="2" id="KW-1133">Transmembrane helix</keyword>
<feature type="transmembrane region" description="Helical" evidence="2">
    <location>
        <begin position="51"/>
        <end position="75"/>
    </location>
</feature>
<feature type="compositionally biased region" description="Acidic residues" evidence="1">
    <location>
        <begin position="209"/>
        <end position="227"/>
    </location>
</feature>
<keyword evidence="4" id="KW-1185">Reference proteome</keyword>
<dbReference type="Gene3D" id="2.120.10.80">
    <property type="entry name" value="Kelch-type beta propeller"/>
    <property type="match status" value="2"/>
</dbReference>
<feature type="region of interest" description="Disordered" evidence="1">
    <location>
        <begin position="169"/>
        <end position="233"/>
    </location>
</feature>
<reference evidence="3" key="1">
    <citation type="submission" date="2023-01" db="EMBL/GenBank/DDBJ databases">
        <authorList>
            <person name="Van Ghelder C."/>
            <person name="Rancurel C."/>
        </authorList>
    </citation>
    <scope>NUCLEOTIDE SEQUENCE</scope>
    <source>
        <strain evidence="3">CNCM I-4278</strain>
    </source>
</reference>
<proteinExistence type="predicted"/>
<feature type="transmembrane region" description="Helical" evidence="2">
    <location>
        <begin position="244"/>
        <end position="263"/>
    </location>
</feature>
<feature type="transmembrane region" description="Helical" evidence="2">
    <location>
        <begin position="25"/>
        <end position="45"/>
    </location>
</feature>
<dbReference type="AlphaFoldDB" id="A0A9W4XRM9"/>
<evidence type="ECO:0000256" key="2">
    <source>
        <dbReference type="SAM" id="Phobius"/>
    </source>
</evidence>